<keyword evidence="4" id="KW-0732">Signal</keyword>
<evidence type="ECO:0000313" key="8">
    <source>
        <dbReference type="Proteomes" id="UP000823749"/>
    </source>
</evidence>
<dbReference type="Proteomes" id="UP000823749">
    <property type="component" value="Chromosome 6"/>
</dbReference>
<sequence>MILILPQGSHTVRLGNDAEISQEVSGVKKGLVYSVMFAVARMCARRERRGEEDGGGDDGSGSNRFGVAVEMLRRRERGEIY</sequence>
<dbReference type="GO" id="GO:0005576">
    <property type="term" value="C:extracellular region"/>
    <property type="evidence" value="ECO:0007669"/>
    <property type="project" value="UniProtKB-SubCell"/>
</dbReference>
<comment type="subcellular location">
    <subcellularLocation>
        <location evidence="1">Cell envelope</location>
    </subcellularLocation>
    <subcellularLocation>
        <location evidence="2">Secreted</location>
    </subcellularLocation>
</comment>
<evidence type="ECO:0000313" key="7">
    <source>
        <dbReference type="EMBL" id="KAG5544618.1"/>
    </source>
</evidence>
<dbReference type="PANTHER" id="PTHR31265">
    <property type="entry name" value="OS02G0527500 PROTEIN-RELATED"/>
    <property type="match status" value="1"/>
</dbReference>
<dbReference type="PANTHER" id="PTHR31265:SF1">
    <property type="entry name" value="OS01G0756600 PROTEIN"/>
    <property type="match status" value="1"/>
</dbReference>
<evidence type="ECO:0000256" key="1">
    <source>
        <dbReference type="ARBA" id="ARBA00004196"/>
    </source>
</evidence>
<evidence type="ECO:0000259" key="6">
    <source>
        <dbReference type="Pfam" id="PF04862"/>
    </source>
</evidence>
<keyword evidence="3" id="KW-0964">Secreted</keyword>
<proteinExistence type="predicted"/>
<protein>
    <recommendedName>
        <fullName evidence="6">DUF642 domain-containing protein</fullName>
    </recommendedName>
</protein>
<gene>
    <name evidence="7" type="ORF">RHGRI_017150</name>
</gene>
<keyword evidence="5" id="KW-0325">Glycoprotein</keyword>
<accession>A0AAV6JWT9</accession>
<reference evidence="7 8" key="1">
    <citation type="submission" date="2020-08" db="EMBL/GenBank/DDBJ databases">
        <title>Plant Genome Project.</title>
        <authorList>
            <person name="Zhang R.-G."/>
        </authorList>
    </citation>
    <scope>NUCLEOTIDE SEQUENCE [LARGE SCALE GENOMIC DNA]</scope>
    <source>
        <strain evidence="7">WSP0</strain>
        <tissue evidence="7">Leaf</tissue>
    </source>
</reference>
<evidence type="ECO:0000256" key="4">
    <source>
        <dbReference type="ARBA" id="ARBA00022729"/>
    </source>
</evidence>
<dbReference type="GO" id="GO:0005886">
    <property type="term" value="C:plasma membrane"/>
    <property type="evidence" value="ECO:0007669"/>
    <property type="project" value="TreeGrafter"/>
</dbReference>
<name>A0AAV6JWT9_9ERIC</name>
<dbReference type="Pfam" id="PF04862">
    <property type="entry name" value="DUF642"/>
    <property type="match status" value="1"/>
</dbReference>
<dbReference type="InterPro" id="IPR052437">
    <property type="entry name" value="Pectin_Meth_Modulator"/>
</dbReference>
<organism evidence="7 8">
    <name type="scientific">Rhododendron griersonianum</name>
    <dbReference type="NCBI Taxonomy" id="479676"/>
    <lineage>
        <taxon>Eukaryota</taxon>
        <taxon>Viridiplantae</taxon>
        <taxon>Streptophyta</taxon>
        <taxon>Embryophyta</taxon>
        <taxon>Tracheophyta</taxon>
        <taxon>Spermatophyta</taxon>
        <taxon>Magnoliopsida</taxon>
        <taxon>eudicotyledons</taxon>
        <taxon>Gunneridae</taxon>
        <taxon>Pentapetalae</taxon>
        <taxon>asterids</taxon>
        <taxon>Ericales</taxon>
        <taxon>Ericaceae</taxon>
        <taxon>Ericoideae</taxon>
        <taxon>Rhodoreae</taxon>
        <taxon>Rhododendron</taxon>
    </lineage>
</organism>
<keyword evidence="8" id="KW-1185">Reference proteome</keyword>
<evidence type="ECO:0000256" key="2">
    <source>
        <dbReference type="ARBA" id="ARBA00004613"/>
    </source>
</evidence>
<dbReference type="InterPro" id="IPR006946">
    <property type="entry name" value="DGR2-like_dom"/>
</dbReference>
<dbReference type="EMBL" id="JACTNZ010000006">
    <property type="protein sequence ID" value="KAG5544618.1"/>
    <property type="molecule type" value="Genomic_DNA"/>
</dbReference>
<evidence type="ECO:0000256" key="3">
    <source>
        <dbReference type="ARBA" id="ARBA00022525"/>
    </source>
</evidence>
<feature type="domain" description="DUF642" evidence="6">
    <location>
        <begin position="1"/>
        <end position="47"/>
    </location>
</feature>
<dbReference type="AlphaFoldDB" id="A0AAV6JWT9"/>
<comment type="caution">
    <text evidence="7">The sequence shown here is derived from an EMBL/GenBank/DDBJ whole genome shotgun (WGS) entry which is preliminary data.</text>
</comment>
<evidence type="ECO:0000256" key="5">
    <source>
        <dbReference type="ARBA" id="ARBA00023180"/>
    </source>
</evidence>